<dbReference type="Pfam" id="PF00245">
    <property type="entry name" value="Alk_phosphatase"/>
    <property type="match status" value="1"/>
</dbReference>
<comment type="cofactor">
    <cofactor evidence="3">
        <name>Zn(2+)</name>
        <dbReference type="ChEBI" id="CHEBI:29105"/>
    </cofactor>
    <text evidence="3">Binds 2 Zn(2+) ions.</text>
</comment>
<feature type="binding site" evidence="3">
    <location>
        <position position="311"/>
    </location>
    <ligand>
        <name>Zn(2+)</name>
        <dbReference type="ChEBI" id="CHEBI:29105"/>
        <label>2</label>
    </ligand>
</feature>
<evidence type="ECO:0000313" key="7">
    <source>
        <dbReference type="Proteomes" id="UP000612361"/>
    </source>
</evidence>
<gene>
    <name evidence="6" type="ORF">H8K47_02205</name>
</gene>
<feature type="signal peptide" evidence="5">
    <location>
        <begin position="1"/>
        <end position="20"/>
    </location>
</feature>
<dbReference type="AlphaFoldDB" id="A0A923HXV7"/>
<dbReference type="PRINTS" id="PR00113">
    <property type="entry name" value="ALKPHPHTASE"/>
</dbReference>
<dbReference type="SUPFAM" id="SSF53649">
    <property type="entry name" value="Alkaline phosphatase-like"/>
    <property type="match status" value="1"/>
</dbReference>
<keyword evidence="3" id="KW-0862">Zinc</keyword>
<accession>A0A923HXV7</accession>
<feature type="active site" description="Phosphoserine intermediate" evidence="2">
    <location>
        <position position="77"/>
    </location>
</feature>
<feature type="binding site" evidence="3">
    <location>
        <position position="154"/>
    </location>
    <ligand>
        <name>Mg(2+)</name>
        <dbReference type="ChEBI" id="CHEBI:18420"/>
    </ligand>
</feature>
<feature type="binding site" evidence="3">
    <location>
        <position position="432"/>
    </location>
    <ligand>
        <name>Zn(2+)</name>
        <dbReference type="ChEBI" id="CHEBI:29105"/>
        <label>2</label>
    </ligand>
</feature>
<dbReference type="PANTHER" id="PTHR11596:SF5">
    <property type="entry name" value="ALKALINE PHOSPHATASE"/>
    <property type="match status" value="1"/>
</dbReference>
<comment type="similarity">
    <text evidence="4">Belongs to the alkaline phosphatase family.</text>
</comment>
<keyword evidence="3" id="KW-0460">Magnesium</keyword>
<dbReference type="PANTHER" id="PTHR11596">
    <property type="entry name" value="ALKALINE PHOSPHATASE"/>
    <property type="match status" value="1"/>
</dbReference>
<dbReference type="GO" id="GO:0046872">
    <property type="term" value="F:metal ion binding"/>
    <property type="evidence" value="ECO:0007669"/>
    <property type="project" value="UniProtKB-KW"/>
</dbReference>
<evidence type="ECO:0000256" key="2">
    <source>
        <dbReference type="PIRSR" id="PIRSR601952-1"/>
    </source>
</evidence>
<keyword evidence="3" id="KW-0479">Metal-binding</keyword>
<proteinExistence type="inferred from homology"/>
<dbReference type="InterPro" id="IPR017850">
    <property type="entry name" value="Alkaline_phosphatase_core_sf"/>
</dbReference>
<feature type="binding site" evidence="3">
    <location>
        <position position="353"/>
    </location>
    <ligand>
        <name>Zn(2+)</name>
        <dbReference type="ChEBI" id="CHEBI:29105"/>
        <label>1</label>
    </ligand>
</feature>
<evidence type="ECO:0000256" key="1">
    <source>
        <dbReference type="ARBA" id="ARBA00022553"/>
    </source>
</evidence>
<reference evidence="6" key="1">
    <citation type="submission" date="2020-08" db="EMBL/GenBank/DDBJ databases">
        <title>Novel species isolated from subtropical streams in China.</title>
        <authorList>
            <person name="Lu H."/>
        </authorList>
    </citation>
    <scope>NUCLEOTIDE SEQUENCE</scope>
    <source>
        <strain evidence="6">CY7W</strain>
    </source>
</reference>
<name>A0A923HXV7_9BURK</name>
<evidence type="ECO:0000256" key="5">
    <source>
        <dbReference type="SAM" id="SignalP"/>
    </source>
</evidence>
<feature type="binding site" evidence="3">
    <location>
        <position position="33"/>
    </location>
    <ligand>
        <name>Zn(2+)</name>
        <dbReference type="ChEBI" id="CHEBI:29105"/>
        <label>2</label>
    </ligand>
</feature>
<comment type="cofactor">
    <cofactor evidence="3">
        <name>Mg(2+)</name>
        <dbReference type="ChEBI" id="CHEBI:18420"/>
    </cofactor>
    <text evidence="3">Binds 1 Mg(2+) ion.</text>
</comment>
<dbReference type="Gene3D" id="3.40.720.10">
    <property type="entry name" value="Alkaline Phosphatase, subunit A"/>
    <property type="match status" value="1"/>
</dbReference>
<feature type="binding site" evidence="3">
    <location>
        <position position="354"/>
    </location>
    <ligand>
        <name>Zn(2+)</name>
        <dbReference type="ChEBI" id="CHEBI:29105"/>
        <label>2</label>
    </ligand>
</feature>
<dbReference type="EMBL" id="JACOGG010000002">
    <property type="protein sequence ID" value="MBC3934163.1"/>
    <property type="molecule type" value="Genomic_DNA"/>
</dbReference>
<feature type="binding site" evidence="3">
    <location>
        <position position="33"/>
    </location>
    <ligand>
        <name>Mg(2+)</name>
        <dbReference type="ChEBI" id="CHEBI:18420"/>
    </ligand>
</feature>
<dbReference type="RefSeq" id="WP_186879799.1">
    <property type="nucleotide sequence ID" value="NZ_JACOGG010000002.1"/>
</dbReference>
<evidence type="ECO:0000313" key="6">
    <source>
        <dbReference type="EMBL" id="MBC3934163.1"/>
    </source>
</evidence>
<comment type="caution">
    <text evidence="6">The sequence shown here is derived from an EMBL/GenBank/DDBJ whole genome shotgun (WGS) entry which is preliminary data.</text>
</comment>
<dbReference type="SMART" id="SM00098">
    <property type="entry name" value="alkPPc"/>
    <property type="match status" value="1"/>
</dbReference>
<keyword evidence="7" id="KW-1185">Reference proteome</keyword>
<dbReference type="Proteomes" id="UP000612361">
    <property type="component" value="Unassembled WGS sequence"/>
</dbReference>
<dbReference type="GO" id="GO:0004035">
    <property type="term" value="F:alkaline phosphatase activity"/>
    <property type="evidence" value="ECO:0007669"/>
    <property type="project" value="TreeGrafter"/>
</dbReference>
<protein>
    <submittedName>
        <fullName evidence="6">Alkaline phosphatase</fullName>
    </submittedName>
</protein>
<keyword evidence="1" id="KW-0597">Phosphoprotein</keyword>
<feature type="binding site" evidence="3">
    <location>
        <position position="302"/>
    </location>
    <ligand>
        <name>Mg(2+)</name>
        <dbReference type="ChEBI" id="CHEBI:18420"/>
    </ligand>
</feature>
<dbReference type="CDD" id="cd16012">
    <property type="entry name" value="ALP"/>
    <property type="match status" value="1"/>
</dbReference>
<feature type="binding site" evidence="3">
    <location>
        <position position="152"/>
    </location>
    <ligand>
        <name>Mg(2+)</name>
        <dbReference type="ChEBI" id="CHEBI:18420"/>
    </ligand>
</feature>
<dbReference type="InterPro" id="IPR001952">
    <property type="entry name" value="Alkaline_phosphatase"/>
</dbReference>
<sequence>MKSRILTAAIALTFANFAQAAGEAKNIIFFLGDGMGPSTITASRIYKYGEDGSLNMDKFERTARIKTYSNDAQTTDSAPSMAAYMTGVKMNNEVISMSPDTVATPPGKDVNGNSGGVNKCASNNGTSAPTILEVAKSKGKAVGSITTTELTHATPAATFSHICNRNAQYAIAAQLVPGGAGYNTALNDGVDVLMGGGRNHFLPYDTSISTGKAGRADGRNLLNELAAQGYTVAATRTDMLAAPTNKKFIGIYSSVSHLEYELDRTATPPSGEGANQPSLAEMTTKAIDILSQNSNGYFLMVEGGRIDHALHATNAKRALVDTIAFDDAIKAALEKVKLTDPTLSNTLIVVTADHDHTLAFNGYGKRGNPILDINRDYKTGQASKDADGNTYTTLVFGNGPNRPDLRVNLDSTTVLTNNYLQETGVRLASETHGGGDVKLFATGAGAKSFKGTIDNTKVFSLLKAAFGF</sequence>
<feature type="binding site" evidence="3">
    <location>
        <position position="307"/>
    </location>
    <ligand>
        <name>Zn(2+)</name>
        <dbReference type="ChEBI" id="CHEBI:29105"/>
        <label>2</label>
    </ligand>
</feature>
<organism evidence="6 7">
    <name type="scientific">Undibacterium rugosum</name>
    <dbReference type="NCBI Taxonomy" id="2762291"/>
    <lineage>
        <taxon>Bacteria</taxon>
        <taxon>Pseudomonadati</taxon>
        <taxon>Pseudomonadota</taxon>
        <taxon>Betaproteobacteria</taxon>
        <taxon>Burkholderiales</taxon>
        <taxon>Oxalobacteraceae</taxon>
        <taxon>Undibacterium</taxon>
    </lineage>
</organism>
<keyword evidence="5" id="KW-0732">Signal</keyword>
<evidence type="ECO:0000256" key="3">
    <source>
        <dbReference type="PIRSR" id="PIRSR601952-2"/>
    </source>
</evidence>
<evidence type="ECO:0000256" key="4">
    <source>
        <dbReference type="RuleBase" id="RU003946"/>
    </source>
</evidence>
<feature type="chain" id="PRO_5038024550" evidence="5">
    <location>
        <begin position="21"/>
        <end position="468"/>
    </location>
</feature>